<keyword evidence="2" id="KW-0067">ATP-binding</keyword>
<feature type="domain" description="DNA primase/helicase Gp4 N-terminal Bacteriophage T7-like" evidence="1">
    <location>
        <begin position="38"/>
        <end position="77"/>
    </location>
</feature>
<keyword evidence="2" id="KW-0347">Helicase</keyword>
<evidence type="ECO:0000313" key="2">
    <source>
        <dbReference type="EMBL" id="AWD92260.1"/>
    </source>
</evidence>
<dbReference type="RefSeq" id="YP_009800896.1">
    <property type="nucleotide sequence ID" value="NC_047960.1"/>
</dbReference>
<evidence type="ECO:0000313" key="3">
    <source>
        <dbReference type="Proteomes" id="UP000247217"/>
    </source>
</evidence>
<dbReference type="Pfam" id="PF08273">
    <property type="entry name" value="Zn_Ribbon_Prim"/>
    <property type="match status" value="1"/>
</dbReference>
<dbReference type="SMART" id="SM00778">
    <property type="entry name" value="Prim_Zn_Ribbon"/>
    <property type="match status" value="1"/>
</dbReference>
<dbReference type="InterPro" id="IPR013237">
    <property type="entry name" value="Phage_T7_Gp4_N"/>
</dbReference>
<accession>A0A2S1GS78</accession>
<protein>
    <submittedName>
        <fullName evidence="2">Putative DNA primase/helicase</fullName>
    </submittedName>
</protein>
<dbReference type="Proteomes" id="UP000247217">
    <property type="component" value="Segment"/>
</dbReference>
<keyword evidence="2" id="KW-0378">Hydrolase</keyword>
<name>A0A2S1GS78_9CAUD</name>
<keyword evidence="2" id="KW-0547">Nucleotide-binding</keyword>
<dbReference type="SUPFAM" id="SSF57783">
    <property type="entry name" value="Zinc beta-ribbon"/>
    <property type="match status" value="2"/>
</dbReference>
<dbReference type="GO" id="GO:0008270">
    <property type="term" value="F:zinc ion binding"/>
    <property type="evidence" value="ECO:0007669"/>
    <property type="project" value="InterPro"/>
</dbReference>
<dbReference type="KEGG" id="vg:54991401"/>
<dbReference type="GeneID" id="54991401"/>
<keyword evidence="3" id="KW-1185">Reference proteome</keyword>
<dbReference type="EMBL" id="MH051918">
    <property type="protein sequence ID" value="AWD92260.1"/>
    <property type="molecule type" value="Genomic_DNA"/>
</dbReference>
<evidence type="ECO:0000259" key="1">
    <source>
        <dbReference type="SMART" id="SM00778"/>
    </source>
</evidence>
<reference evidence="2" key="1">
    <citation type="submission" date="2018-03" db="EMBL/GenBank/DDBJ databases">
        <title>Complete genome sequence analysis of Enterobacteria phage IME347.</title>
        <authorList>
            <person name="Li P."/>
            <person name="Wang J."/>
            <person name="Tong Y."/>
        </authorList>
    </citation>
    <scope>NUCLEOTIDE SEQUENCE [LARGE SCALE GENOMIC DNA]</scope>
</reference>
<sequence>MNENFMQYQKEDVLPYMKGLWREILQSVCGLPNDVFNKKHQPCPNCGGKDRFRWTDKLNEPGDGGAVCNSCGNDTGIGWLMKLSGSDYSEAINIAGRFLGKVPQEYIVKANKKARRTPVAVVNAAIAEHEACAAVMERTELRPTTPLSTYEGIFLPDDKMYSVGVKSLENGGESVIHAIPCHLVHEDELDDEFCNILFINEEGEQSFYARKHTAGSVAVTGSTEKAIYLCVDWIDSQRVHLATGQEVWTCFTPANLEMVAYRYRGGRELRVACSPDDKEALYMADDRELKVIIPNPGGFRSGMERKLYQASDLI</sequence>
<dbReference type="GO" id="GO:0004386">
    <property type="term" value="F:helicase activity"/>
    <property type="evidence" value="ECO:0007669"/>
    <property type="project" value="UniProtKB-KW"/>
</dbReference>
<organism evidence="2">
    <name type="scientific">Escherichia phage vB_EcoS_IME347</name>
    <dbReference type="NCBI Taxonomy" id="2496546"/>
    <lineage>
        <taxon>Viruses</taxon>
        <taxon>Duplodnaviria</taxon>
        <taxon>Heunggongvirae</taxon>
        <taxon>Uroviricota</taxon>
        <taxon>Caudoviricetes</taxon>
        <taxon>Drexlerviridae</taxon>
        <taxon>Tunavirinae</taxon>
        <taxon>Badaguanvirus</taxon>
        <taxon>Badaguanvirus IME347</taxon>
    </lineage>
</organism>
<proteinExistence type="predicted"/>